<dbReference type="CDD" id="cd04301">
    <property type="entry name" value="NAT_SF"/>
    <property type="match status" value="1"/>
</dbReference>
<accession>A0A9N9UA62</accession>
<evidence type="ECO:0000313" key="3">
    <source>
        <dbReference type="Proteomes" id="UP000754883"/>
    </source>
</evidence>
<reference evidence="2" key="1">
    <citation type="submission" date="2021-10" db="EMBL/GenBank/DDBJ databases">
        <authorList>
            <person name="Piombo E."/>
        </authorList>
    </citation>
    <scope>NUCLEOTIDE SEQUENCE</scope>
</reference>
<dbReference type="PANTHER" id="PTHR42791">
    <property type="entry name" value="GNAT FAMILY ACETYLTRANSFERASE"/>
    <property type="match status" value="1"/>
</dbReference>
<sequence length="243" mass="27120">MSLRMRTATAEDIPAIGRISAAAFDPSTDSITRRLFPRDAGDAKIAPWREARKGASLQSERTVMMVVVDEQLNDEVVGFSFWEAPVNNGRGEPIHLHPKEPEPPAGLDLAAYQEMRSIVGGDAVDTFGKDGTAHIWRMFFPPLFSMVRCQLTNPLDLEYIGVDPRHQRRGIGKILLNWGIEQAQRQEVDCYMFATPAGRTLYEKAGFVVRKVVPVFGVPHYSMILHHKPKTQLPPSPASDKTN</sequence>
<dbReference type="OrthoDB" id="10017208at2759"/>
<dbReference type="Pfam" id="PF13508">
    <property type="entry name" value="Acetyltransf_7"/>
    <property type="match status" value="1"/>
</dbReference>
<feature type="domain" description="N-acetyltransferase" evidence="1">
    <location>
        <begin position="94"/>
        <end position="228"/>
    </location>
</feature>
<proteinExistence type="predicted"/>
<organism evidence="2 3">
    <name type="scientific">Clonostachys byssicola</name>
    <dbReference type="NCBI Taxonomy" id="160290"/>
    <lineage>
        <taxon>Eukaryota</taxon>
        <taxon>Fungi</taxon>
        <taxon>Dikarya</taxon>
        <taxon>Ascomycota</taxon>
        <taxon>Pezizomycotina</taxon>
        <taxon>Sordariomycetes</taxon>
        <taxon>Hypocreomycetidae</taxon>
        <taxon>Hypocreales</taxon>
        <taxon>Bionectriaceae</taxon>
        <taxon>Clonostachys</taxon>
    </lineage>
</organism>
<gene>
    <name evidence="2" type="ORF">CBYS24578_00017037</name>
</gene>
<dbReference type="InterPro" id="IPR016181">
    <property type="entry name" value="Acyl_CoA_acyltransferase"/>
</dbReference>
<keyword evidence="3" id="KW-1185">Reference proteome</keyword>
<dbReference type="InterPro" id="IPR052523">
    <property type="entry name" value="Trichothecene_AcTrans"/>
</dbReference>
<comment type="caution">
    <text evidence="2">The sequence shown here is derived from an EMBL/GenBank/DDBJ whole genome shotgun (WGS) entry which is preliminary data.</text>
</comment>
<name>A0A9N9UA62_9HYPO</name>
<protein>
    <recommendedName>
        <fullName evidence="1">N-acetyltransferase domain-containing protein</fullName>
    </recommendedName>
</protein>
<dbReference type="GO" id="GO:0016747">
    <property type="term" value="F:acyltransferase activity, transferring groups other than amino-acyl groups"/>
    <property type="evidence" value="ECO:0007669"/>
    <property type="project" value="InterPro"/>
</dbReference>
<evidence type="ECO:0000259" key="1">
    <source>
        <dbReference type="PROSITE" id="PS51186"/>
    </source>
</evidence>
<evidence type="ECO:0000313" key="2">
    <source>
        <dbReference type="EMBL" id="CAG9985592.1"/>
    </source>
</evidence>
<dbReference type="Proteomes" id="UP000754883">
    <property type="component" value="Unassembled WGS sequence"/>
</dbReference>
<dbReference type="PROSITE" id="PS51186">
    <property type="entry name" value="GNAT"/>
    <property type="match status" value="1"/>
</dbReference>
<dbReference type="Gene3D" id="3.40.630.30">
    <property type="match status" value="1"/>
</dbReference>
<dbReference type="SUPFAM" id="SSF55729">
    <property type="entry name" value="Acyl-CoA N-acyltransferases (Nat)"/>
    <property type="match status" value="1"/>
</dbReference>
<dbReference type="AlphaFoldDB" id="A0A9N9UA62"/>
<dbReference type="EMBL" id="CABFNO020001395">
    <property type="protein sequence ID" value="CAG9985592.1"/>
    <property type="molecule type" value="Genomic_DNA"/>
</dbReference>
<dbReference type="InterPro" id="IPR000182">
    <property type="entry name" value="GNAT_dom"/>
</dbReference>
<dbReference type="PANTHER" id="PTHR42791:SF2">
    <property type="entry name" value="N-ACETYLTRANSFERASE DOMAIN-CONTAINING PROTEIN"/>
    <property type="match status" value="1"/>
</dbReference>